<accession>Q7UPD5</accession>
<dbReference type="OrthoDB" id="279598at2"/>
<organism evidence="1 2">
    <name type="scientific">Rhodopirellula baltica (strain DSM 10527 / NCIMB 13988 / SH1)</name>
    <dbReference type="NCBI Taxonomy" id="243090"/>
    <lineage>
        <taxon>Bacteria</taxon>
        <taxon>Pseudomonadati</taxon>
        <taxon>Planctomycetota</taxon>
        <taxon>Planctomycetia</taxon>
        <taxon>Pirellulales</taxon>
        <taxon>Pirellulaceae</taxon>
        <taxon>Rhodopirellula</taxon>
    </lineage>
</organism>
<gene>
    <name evidence="1" type="ordered locus">RB7012</name>
</gene>
<proteinExistence type="predicted"/>
<dbReference type="STRING" id="243090.RB7012"/>
<evidence type="ECO:0000313" key="2">
    <source>
        <dbReference type="Proteomes" id="UP000001025"/>
    </source>
</evidence>
<keyword evidence="2" id="KW-1185">Reference proteome</keyword>
<dbReference type="InParanoid" id="Q7UPD5"/>
<dbReference type="eggNOG" id="ENOG5032YN0">
    <property type="taxonomic scope" value="Bacteria"/>
</dbReference>
<sequence>MTPMLSTFSLPKFSLPALIRMSDRHLALVGVIAMLGLLAQTTGCVRAVSNTTFPAPPVVLHESPDIYQLAAAVNRTDVVQQLSTNSAKLDVLSMPAVPKLNATVNLQREKRFRMKASVPVIMGAGIDLGSNENEFWFEVPENMTSKTLYYANHEQYAKQLNRSILPVDPSWLIEAIGLARLDPSSVIGVPVLRSDGLIEVRTSVHTSSGMYQRVIFIEPSAGYVTNLFLYSPDGRQVAKSVSSDHRFNEAANVVLPHRVKMELFPAAGPPLAMQLEVASYTVNQLLSGDPDLFTMPTTNPNQVNLVQMSGMTSPGGFGSTATGSMGFSSASTGQIVPASESSWTQAPMNPSAGMQGSGMQGSGMQGYGVAGPAAYSANAPTGPPLRGLR</sequence>
<name>Q7UPD5_RHOBA</name>
<protein>
    <submittedName>
        <fullName evidence="1">Uncharacterized protein</fullName>
    </submittedName>
</protein>
<reference evidence="1 2" key="1">
    <citation type="journal article" date="2003" name="Proc. Natl. Acad. Sci. U.S.A.">
        <title>Complete genome sequence of the marine planctomycete Pirellula sp. strain 1.</title>
        <authorList>
            <person name="Gloeckner F.O."/>
            <person name="Kube M."/>
            <person name="Bauer M."/>
            <person name="Teeling H."/>
            <person name="Lombardot T."/>
            <person name="Ludwig W."/>
            <person name="Gade D."/>
            <person name="Beck A."/>
            <person name="Borzym K."/>
            <person name="Heitmann K."/>
            <person name="Rabus R."/>
            <person name="Schlesner H."/>
            <person name="Amann R."/>
            <person name="Reinhardt R."/>
        </authorList>
    </citation>
    <scope>NUCLEOTIDE SEQUENCE [LARGE SCALE GENOMIC DNA]</scope>
    <source>
        <strain evidence="2">DSM 10527 / NCIMB 13988 / SH1</strain>
    </source>
</reference>
<dbReference type="HOGENOM" id="CLU_709552_0_0_0"/>
<evidence type="ECO:0000313" key="1">
    <source>
        <dbReference type="EMBL" id="CAD75127.1"/>
    </source>
</evidence>
<dbReference type="PATRIC" id="fig|243090.15.peg.3394"/>
<dbReference type="EnsemblBacteria" id="CAD75127">
    <property type="protein sequence ID" value="CAD75127"/>
    <property type="gene ID" value="RB7012"/>
</dbReference>
<dbReference type="Proteomes" id="UP000001025">
    <property type="component" value="Chromosome"/>
</dbReference>
<dbReference type="AlphaFoldDB" id="Q7UPD5"/>
<dbReference type="EMBL" id="BX294145">
    <property type="protein sequence ID" value="CAD75127.1"/>
    <property type="molecule type" value="Genomic_DNA"/>
</dbReference>
<dbReference type="KEGG" id="rba:RB7012"/>